<name>A0A8H8NUC6_9AGAM</name>
<dbReference type="AlphaFoldDB" id="A0A8H8NUC6"/>
<organism evidence="1 2">
    <name type="scientific">Rhizoctonia solani</name>
    <dbReference type="NCBI Taxonomy" id="456999"/>
    <lineage>
        <taxon>Eukaryota</taxon>
        <taxon>Fungi</taxon>
        <taxon>Dikarya</taxon>
        <taxon>Basidiomycota</taxon>
        <taxon>Agaricomycotina</taxon>
        <taxon>Agaricomycetes</taxon>
        <taxon>Cantharellales</taxon>
        <taxon>Ceratobasidiaceae</taxon>
        <taxon>Rhizoctonia</taxon>
    </lineage>
</organism>
<evidence type="ECO:0000313" key="1">
    <source>
        <dbReference type="EMBL" id="QRW19490.1"/>
    </source>
</evidence>
<reference evidence="1" key="1">
    <citation type="submission" date="2020-05" db="EMBL/GenBank/DDBJ databases">
        <title>Evolutionary and genomic comparisons of hybrid uninucleate and nonhybrid Rhizoctonia fungi.</title>
        <authorList>
            <person name="Li C."/>
            <person name="Chen X."/>
        </authorList>
    </citation>
    <scope>NUCLEOTIDE SEQUENCE</scope>
    <source>
        <strain evidence="1">AG-1 IA</strain>
    </source>
</reference>
<gene>
    <name evidence="1" type="ORF">RhiXN_00896</name>
</gene>
<proteinExistence type="predicted"/>
<dbReference type="KEGG" id="rsx:RhiXN_00896"/>
<dbReference type="EMBL" id="CP059661">
    <property type="protein sequence ID" value="QRW19490.1"/>
    <property type="molecule type" value="Genomic_DNA"/>
</dbReference>
<dbReference type="GeneID" id="67023178"/>
<evidence type="ECO:0000313" key="2">
    <source>
        <dbReference type="Proteomes" id="UP000650533"/>
    </source>
</evidence>
<dbReference type="RefSeq" id="XP_043179727.1">
    <property type="nucleotide sequence ID" value="XM_043320715.1"/>
</dbReference>
<dbReference type="Proteomes" id="UP000650533">
    <property type="component" value="Chromosome 4"/>
</dbReference>
<protein>
    <submittedName>
        <fullName evidence="1">Uncharacterized protein</fullName>
    </submittedName>
</protein>
<accession>A0A8H8NUC6</accession>
<sequence>MAWAQPRAEGGAGLQNAAVAGYNGRRSALQIRRVQELCLGVTSAMGRSPSELITVAYANLVSSNMTIIVQ</sequence>